<evidence type="ECO:0000256" key="1">
    <source>
        <dbReference type="ARBA" id="ARBA00022448"/>
    </source>
</evidence>
<dbReference type="OMA" id="SWKMEMG"/>
<dbReference type="SUPFAM" id="SSF52540">
    <property type="entry name" value="P-loop containing nucleoside triphosphate hydrolases"/>
    <property type="match status" value="1"/>
</dbReference>
<dbReference type="GO" id="GO:0016887">
    <property type="term" value="F:ATP hydrolysis activity"/>
    <property type="evidence" value="ECO:0007669"/>
    <property type="project" value="InterPro"/>
</dbReference>
<keyword evidence="2" id="KW-0934">Plastid</keyword>
<dbReference type="PANTHER" id="PTHR43553">
    <property type="entry name" value="HEAVY METAL TRANSPORTER"/>
    <property type="match status" value="1"/>
</dbReference>
<accession>A0A8T2SGJ6</accession>
<dbReference type="EMBL" id="CM035425">
    <property type="protein sequence ID" value="KAH7331467.1"/>
    <property type="molecule type" value="Genomic_DNA"/>
</dbReference>
<evidence type="ECO:0000313" key="7">
    <source>
        <dbReference type="Proteomes" id="UP000825935"/>
    </source>
</evidence>
<keyword evidence="4" id="KW-0067">ATP-binding</keyword>
<comment type="caution">
    <text evidence="6">The sequence shown here is derived from an EMBL/GenBank/DDBJ whole genome shotgun (WGS) entry which is preliminary data.</text>
</comment>
<dbReference type="InterPro" id="IPR003439">
    <property type="entry name" value="ABC_transporter-like_ATP-bd"/>
</dbReference>
<dbReference type="GO" id="GO:0042626">
    <property type="term" value="F:ATPase-coupled transmembrane transporter activity"/>
    <property type="evidence" value="ECO:0007669"/>
    <property type="project" value="TreeGrafter"/>
</dbReference>
<evidence type="ECO:0000256" key="3">
    <source>
        <dbReference type="ARBA" id="ARBA00022741"/>
    </source>
</evidence>
<protein>
    <recommendedName>
        <fullName evidence="5">ABC transporter domain-containing protein</fullName>
    </recommendedName>
</protein>
<evidence type="ECO:0000313" key="6">
    <source>
        <dbReference type="EMBL" id="KAH7331467.1"/>
    </source>
</evidence>
<dbReference type="Pfam" id="PF00005">
    <property type="entry name" value="ABC_tran"/>
    <property type="match status" value="1"/>
</dbReference>
<keyword evidence="2" id="KW-0150">Chloroplast</keyword>
<dbReference type="InterPro" id="IPR027417">
    <property type="entry name" value="P-loop_NTPase"/>
</dbReference>
<dbReference type="GO" id="GO:0016020">
    <property type="term" value="C:membrane"/>
    <property type="evidence" value="ECO:0007669"/>
    <property type="project" value="InterPro"/>
</dbReference>
<keyword evidence="7" id="KW-1185">Reference proteome</keyword>
<sequence length="266" mass="29187">MTSALPDGSGLRHCRMVSNWPRVPAKTAFATGKLYSGSRALFLQVKDVSYRSPGTEVNILNNVNLDLPQQSLGLIFGRSGSGKTTLLQVLAGLLAPSEGIVSITSPLGDDGDRELEFGTTGIVFQFPERYFLTETVVEELTFGLSSRSQNPLMTHQLYIQLHQVALAVGLMGIPWDANPRSLSDGYKRRLALAAQLVRRPRLLLLDEPLAGLDWKARIDVAKLLANLKKEITLIVVSHDLKELKPYVDKAWRMDPGGVLTEASLPL</sequence>
<keyword evidence="3" id="KW-0547">Nucleotide-binding</keyword>
<dbReference type="Proteomes" id="UP000825935">
    <property type="component" value="Chromosome 20"/>
</dbReference>
<evidence type="ECO:0000256" key="4">
    <source>
        <dbReference type="ARBA" id="ARBA00022840"/>
    </source>
</evidence>
<dbReference type="OrthoDB" id="10255969at2759"/>
<dbReference type="InterPro" id="IPR050095">
    <property type="entry name" value="ECF_ABC_transporter_ATP-bd"/>
</dbReference>
<dbReference type="SMART" id="SM00382">
    <property type="entry name" value="AAA"/>
    <property type="match status" value="1"/>
</dbReference>
<organism evidence="6 7">
    <name type="scientific">Ceratopteris richardii</name>
    <name type="common">Triangle waterfern</name>
    <dbReference type="NCBI Taxonomy" id="49495"/>
    <lineage>
        <taxon>Eukaryota</taxon>
        <taxon>Viridiplantae</taxon>
        <taxon>Streptophyta</taxon>
        <taxon>Embryophyta</taxon>
        <taxon>Tracheophyta</taxon>
        <taxon>Polypodiopsida</taxon>
        <taxon>Polypodiidae</taxon>
        <taxon>Polypodiales</taxon>
        <taxon>Pteridineae</taxon>
        <taxon>Pteridaceae</taxon>
        <taxon>Parkerioideae</taxon>
        <taxon>Ceratopteris</taxon>
    </lineage>
</organism>
<dbReference type="AlphaFoldDB" id="A0A8T2SGJ6"/>
<feature type="domain" description="ABC transporter" evidence="5">
    <location>
        <begin position="43"/>
        <end position="266"/>
    </location>
</feature>
<evidence type="ECO:0000256" key="2">
    <source>
        <dbReference type="ARBA" id="ARBA00022528"/>
    </source>
</evidence>
<dbReference type="PANTHER" id="PTHR43553:SF1">
    <property type="entry name" value="ABC TRANSPORTER I FAMILY MEMBER 11, CHLOROPLASTIC"/>
    <property type="match status" value="1"/>
</dbReference>
<name>A0A8T2SGJ6_CERRI</name>
<dbReference type="InterPro" id="IPR003593">
    <property type="entry name" value="AAA+_ATPase"/>
</dbReference>
<reference evidence="6" key="1">
    <citation type="submission" date="2021-08" db="EMBL/GenBank/DDBJ databases">
        <title>WGS assembly of Ceratopteris richardii.</title>
        <authorList>
            <person name="Marchant D.B."/>
            <person name="Chen G."/>
            <person name="Jenkins J."/>
            <person name="Shu S."/>
            <person name="Leebens-Mack J."/>
            <person name="Grimwood J."/>
            <person name="Schmutz J."/>
            <person name="Soltis P."/>
            <person name="Soltis D."/>
            <person name="Chen Z.-H."/>
        </authorList>
    </citation>
    <scope>NUCLEOTIDE SEQUENCE</scope>
    <source>
        <strain evidence="6">Whitten #5841</strain>
        <tissue evidence="6">Leaf</tissue>
    </source>
</reference>
<gene>
    <name evidence="6" type="ORF">KP509_20G035100</name>
</gene>
<dbReference type="Gene3D" id="3.40.50.300">
    <property type="entry name" value="P-loop containing nucleotide triphosphate hydrolases"/>
    <property type="match status" value="1"/>
</dbReference>
<dbReference type="CDD" id="cd03225">
    <property type="entry name" value="ABC_cobalt_CbiO_domain1"/>
    <property type="match status" value="1"/>
</dbReference>
<dbReference type="InterPro" id="IPR015856">
    <property type="entry name" value="ABC_transpr_CbiO/EcfA_su"/>
</dbReference>
<keyword evidence="1" id="KW-0813">Transport</keyword>
<proteinExistence type="predicted"/>
<dbReference type="GO" id="GO:0009941">
    <property type="term" value="C:chloroplast envelope"/>
    <property type="evidence" value="ECO:0007669"/>
    <property type="project" value="TreeGrafter"/>
</dbReference>
<dbReference type="PROSITE" id="PS50893">
    <property type="entry name" value="ABC_TRANSPORTER_2"/>
    <property type="match status" value="1"/>
</dbReference>
<dbReference type="GO" id="GO:0005524">
    <property type="term" value="F:ATP binding"/>
    <property type="evidence" value="ECO:0007669"/>
    <property type="project" value="UniProtKB-KW"/>
</dbReference>
<dbReference type="FunFam" id="3.40.50.300:FF:001645">
    <property type="entry name" value="ABC transporter I family member 11 chloroplastic"/>
    <property type="match status" value="1"/>
</dbReference>
<evidence type="ECO:0000259" key="5">
    <source>
        <dbReference type="PROSITE" id="PS50893"/>
    </source>
</evidence>